<dbReference type="GO" id="GO:0005506">
    <property type="term" value="F:iron ion binding"/>
    <property type="evidence" value="ECO:0007669"/>
    <property type="project" value="InterPro"/>
</dbReference>
<dbReference type="Proteomes" id="UP000317894">
    <property type="component" value="Unassembled WGS sequence"/>
</dbReference>
<evidence type="ECO:0000256" key="7">
    <source>
        <dbReference type="SAM" id="Phobius"/>
    </source>
</evidence>
<dbReference type="AlphaFoldDB" id="A0A552UAV4"/>
<keyword evidence="10" id="KW-1185">Reference proteome</keyword>
<dbReference type="GO" id="GO:0050479">
    <property type="term" value="F:glyceryl-ether monooxygenase activity"/>
    <property type="evidence" value="ECO:0007669"/>
    <property type="project" value="TreeGrafter"/>
</dbReference>
<sequence>MQVMKLSVWLALLTAIFVPLERWFALKASPWRRAEIGNDLAYYFINNIVPAMLLALPLAALATLLQHVVPAGFYEGVRALPLWVSIPLGLVVADIGAYWGHRLSHEIPWLWRFHAVHHSAEHIDFMVNSRAHPIDMVVTRLFGLVPLYMLGLGSAGAAGSILPAVIAIIGTLAAFFVHANVRWRLGPIEQLVATPAFHHWHHTRTDHINRNYAATFPWIDRLFGSFYLPAHWPDAYGIPEPLSPTLSGQLLAPFTRSEPVVRPVPIGGGAQPVGEGDLRTP</sequence>
<evidence type="ECO:0000256" key="5">
    <source>
        <dbReference type="ARBA" id="ARBA00023098"/>
    </source>
</evidence>
<gene>
    <name evidence="9" type="ORF">FMM06_15710</name>
</gene>
<dbReference type="GO" id="GO:0012505">
    <property type="term" value="C:endomembrane system"/>
    <property type="evidence" value="ECO:0007669"/>
    <property type="project" value="UniProtKB-SubCell"/>
</dbReference>
<accession>A0A552UAV4</accession>
<evidence type="ECO:0000256" key="3">
    <source>
        <dbReference type="ARBA" id="ARBA00022989"/>
    </source>
</evidence>
<evidence type="ECO:0000256" key="1">
    <source>
        <dbReference type="ARBA" id="ARBA00004127"/>
    </source>
</evidence>
<keyword evidence="5" id="KW-0443">Lipid metabolism</keyword>
<dbReference type="PANTHER" id="PTHR21624:SF1">
    <property type="entry name" value="ALKYLGLYCEROL MONOOXYGENASE"/>
    <property type="match status" value="1"/>
</dbReference>
<feature type="transmembrane region" description="Helical" evidence="7">
    <location>
        <begin position="147"/>
        <end position="177"/>
    </location>
</feature>
<proteinExistence type="predicted"/>
<keyword evidence="2 7" id="KW-0812">Transmembrane</keyword>
<keyword evidence="4" id="KW-0560">Oxidoreductase</keyword>
<organism evidence="9 10">
    <name type="scientific">Glacieibacterium frigidum</name>
    <dbReference type="NCBI Taxonomy" id="2593303"/>
    <lineage>
        <taxon>Bacteria</taxon>
        <taxon>Pseudomonadati</taxon>
        <taxon>Pseudomonadota</taxon>
        <taxon>Alphaproteobacteria</taxon>
        <taxon>Sphingomonadales</taxon>
        <taxon>Sphingosinicellaceae</taxon>
        <taxon>Glacieibacterium</taxon>
    </lineage>
</organism>
<keyword evidence="6 7" id="KW-0472">Membrane</keyword>
<keyword evidence="3 7" id="KW-1133">Transmembrane helix</keyword>
<protein>
    <submittedName>
        <fullName evidence="9">Sterol desaturase family protein</fullName>
    </submittedName>
</protein>
<evidence type="ECO:0000256" key="2">
    <source>
        <dbReference type="ARBA" id="ARBA00022692"/>
    </source>
</evidence>
<feature type="domain" description="Fatty acid hydroxylase" evidence="8">
    <location>
        <begin position="88"/>
        <end position="225"/>
    </location>
</feature>
<dbReference type="InterPro" id="IPR051689">
    <property type="entry name" value="Sterol_desaturase/TMEM195"/>
</dbReference>
<feature type="transmembrane region" description="Helical" evidence="7">
    <location>
        <begin position="43"/>
        <end position="65"/>
    </location>
</feature>
<dbReference type="EMBL" id="VJWA01000002">
    <property type="protein sequence ID" value="TRW15350.1"/>
    <property type="molecule type" value="Genomic_DNA"/>
</dbReference>
<dbReference type="GO" id="GO:0016020">
    <property type="term" value="C:membrane"/>
    <property type="evidence" value="ECO:0007669"/>
    <property type="project" value="GOC"/>
</dbReference>
<dbReference type="Pfam" id="PF04116">
    <property type="entry name" value="FA_hydroxylase"/>
    <property type="match status" value="1"/>
</dbReference>
<dbReference type="PANTHER" id="PTHR21624">
    <property type="entry name" value="STEROL DESATURASE-RELATED PROTEIN"/>
    <property type="match status" value="1"/>
</dbReference>
<dbReference type="GO" id="GO:0008610">
    <property type="term" value="P:lipid biosynthetic process"/>
    <property type="evidence" value="ECO:0007669"/>
    <property type="project" value="InterPro"/>
</dbReference>
<comment type="caution">
    <text evidence="9">The sequence shown here is derived from an EMBL/GenBank/DDBJ whole genome shotgun (WGS) entry which is preliminary data.</text>
</comment>
<name>A0A552UAV4_9SPHN</name>
<dbReference type="InterPro" id="IPR006694">
    <property type="entry name" value="Fatty_acid_hydroxylase"/>
</dbReference>
<evidence type="ECO:0000256" key="4">
    <source>
        <dbReference type="ARBA" id="ARBA00023002"/>
    </source>
</evidence>
<dbReference type="GO" id="GO:0006643">
    <property type="term" value="P:membrane lipid metabolic process"/>
    <property type="evidence" value="ECO:0007669"/>
    <property type="project" value="TreeGrafter"/>
</dbReference>
<evidence type="ECO:0000313" key="10">
    <source>
        <dbReference type="Proteomes" id="UP000317894"/>
    </source>
</evidence>
<evidence type="ECO:0000256" key="6">
    <source>
        <dbReference type="ARBA" id="ARBA00023136"/>
    </source>
</evidence>
<evidence type="ECO:0000313" key="9">
    <source>
        <dbReference type="EMBL" id="TRW15350.1"/>
    </source>
</evidence>
<reference evidence="9 10" key="1">
    <citation type="submission" date="2019-07" db="EMBL/GenBank/DDBJ databases">
        <title>Novel species isolated from glacier.</title>
        <authorList>
            <person name="Liu Q."/>
            <person name="Xin Y.-H."/>
        </authorList>
    </citation>
    <scope>NUCLEOTIDE SEQUENCE [LARGE SCALE GENOMIC DNA]</scope>
    <source>
        <strain evidence="9 10">LB1R16</strain>
    </source>
</reference>
<evidence type="ECO:0000259" key="8">
    <source>
        <dbReference type="Pfam" id="PF04116"/>
    </source>
</evidence>
<dbReference type="OrthoDB" id="9770329at2"/>
<feature type="transmembrane region" description="Helical" evidence="7">
    <location>
        <begin position="77"/>
        <end position="99"/>
    </location>
</feature>
<comment type="subcellular location">
    <subcellularLocation>
        <location evidence="1">Endomembrane system</location>
        <topology evidence="1">Multi-pass membrane protein</topology>
    </subcellularLocation>
</comment>